<feature type="transmembrane region" description="Helical" evidence="6">
    <location>
        <begin position="7"/>
        <end position="25"/>
    </location>
</feature>
<gene>
    <name evidence="7" type="ORF">QNM18_05330</name>
</gene>
<evidence type="ECO:0000256" key="2">
    <source>
        <dbReference type="ARBA" id="ARBA00022475"/>
    </source>
</evidence>
<dbReference type="PANTHER" id="PTHR33931">
    <property type="entry name" value="HOLIN-LIKE PROTEIN CIDA-RELATED"/>
    <property type="match status" value="1"/>
</dbReference>
<dbReference type="EMBL" id="JASJUT010000002">
    <property type="protein sequence ID" value="MDK2594489.1"/>
    <property type="molecule type" value="Genomic_DNA"/>
</dbReference>
<dbReference type="PANTHER" id="PTHR33931:SF2">
    <property type="entry name" value="HOLIN-LIKE PROTEIN CIDA"/>
    <property type="match status" value="1"/>
</dbReference>
<evidence type="ECO:0000256" key="6">
    <source>
        <dbReference type="SAM" id="Phobius"/>
    </source>
</evidence>
<dbReference type="InterPro" id="IPR005538">
    <property type="entry name" value="LrgA/CidA"/>
</dbReference>
<feature type="transmembrane region" description="Helical" evidence="6">
    <location>
        <begin position="62"/>
        <end position="83"/>
    </location>
</feature>
<evidence type="ECO:0000256" key="4">
    <source>
        <dbReference type="ARBA" id="ARBA00022989"/>
    </source>
</evidence>
<keyword evidence="3 6" id="KW-0812">Transmembrane</keyword>
<proteinExistence type="predicted"/>
<evidence type="ECO:0000256" key="5">
    <source>
        <dbReference type="ARBA" id="ARBA00023136"/>
    </source>
</evidence>
<comment type="caution">
    <text evidence="7">The sequence shown here is derived from an EMBL/GenBank/DDBJ whole genome shotgun (WGS) entry which is preliminary data.</text>
</comment>
<reference evidence="7 8" key="1">
    <citation type="submission" date="2023-05" db="EMBL/GenBank/DDBJ databases">
        <title>Pseudoalteromonas ardens sp. nov., Pseudoalteromonas obscura sp. nov., and Pseudoalteromonas umbrosa sp. nov., isolated from the coral Montipora capitata.</title>
        <authorList>
            <person name="Thomas E.M."/>
            <person name="Smith E.M."/>
            <person name="Papke E."/>
            <person name="Shlafstein M.D."/>
            <person name="Oline D.K."/>
            <person name="Videau P."/>
            <person name="Saw J.H."/>
            <person name="Strangman W.K."/>
            <person name="Ushijima B."/>
        </authorList>
    </citation>
    <scope>NUCLEOTIDE SEQUENCE [LARGE SCALE GENOMIC DNA]</scope>
    <source>
        <strain evidence="7 8">P94</strain>
    </source>
</reference>
<feature type="transmembrane region" description="Helical" evidence="6">
    <location>
        <begin position="89"/>
        <end position="111"/>
    </location>
</feature>
<feature type="transmembrane region" description="Helical" evidence="6">
    <location>
        <begin position="31"/>
        <end position="50"/>
    </location>
</feature>
<accession>A0ABT7EHK2</accession>
<name>A0ABT7EHK2_9GAMM</name>
<dbReference type="Proteomes" id="UP001231915">
    <property type="component" value="Unassembled WGS sequence"/>
</dbReference>
<evidence type="ECO:0000256" key="3">
    <source>
        <dbReference type="ARBA" id="ARBA00022692"/>
    </source>
</evidence>
<keyword evidence="4 6" id="KW-1133">Transmembrane helix</keyword>
<keyword evidence="5 6" id="KW-0472">Membrane</keyword>
<keyword evidence="8" id="KW-1185">Reference proteome</keyword>
<organism evidence="7 8">
    <name type="scientific">Pseudoalteromonas obscura</name>
    <dbReference type="NCBI Taxonomy" id="3048491"/>
    <lineage>
        <taxon>Bacteria</taxon>
        <taxon>Pseudomonadati</taxon>
        <taxon>Pseudomonadota</taxon>
        <taxon>Gammaproteobacteria</taxon>
        <taxon>Alteromonadales</taxon>
        <taxon>Pseudoalteromonadaceae</taxon>
        <taxon>Pseudoalteromonas</taxon>
    </lineage>
</organism>
<evidence type="ECO:0000256" key="1">
    <source>
        <dbReference type="ARBA" id="ARBA00004651"/>
    </source>
</evidence>
<comment type="subcellular location">
    <subcellularLocation>
        <location evidence="1">Cell membrane</location>
        <topology evidence="1">Multi-pass membrane protein</topology>
    </subcellularLocation>
</comment>
<dbReference type="Pfam" id="PF03788">
    <property type="entry name" value="LrgA"/>
    <property type="match status" value="1"/>
</dbReference>
<sequence length="117" mass="13055">MEKFNYIIGMFYVLICLYSAKMLILLTGLNIPAPLVGLIMLFLLLKGRILAPQRLAATCQSLIAYMALFFIPVGVGFIEHLQLIAQHKLLILSLLFLLPCLVLFSVGKLAAKGKYRD</sequence>
<evidence type="ECO:0000313" key="7">
    <source>
        <dbReference type="EMBL" id="MDK2594489.1"/>
    </source>
</evidence>
<keyword evidence="2" id="KW-1003">Cell membrane</keyword>
<protein>
    <submittedName>
        <fullName evidence="7">CidA/LrgA family protein</fullName>
    </submittedName>
</protein>
<evidence type="ECO:0000313" key="8">
    <source>
        <dbReference type="Proteomes" id="UP001231915"/>
    </source>
</evidence>